<dbReference type="InterPro" id="IPR045266">
    <property type="entry name" value="DOH_DOMON"/>
</dbReference>
<keyword evidence="13" id="KW-1185">Reference proteome</keyword>
<dbReference type="PANTHER" id="PTHR10157">
    <property type="entry name" value="DOPAMINE BETA HYDROXYLASE RELATED"/>
    <property type="match status" value="1"/>
</dbReference>
<dbReference type="SUPFAM" id="SSF49742">
    <property type="entry name" value="PHM/PNGase F"/>
    <property type="match status" value="2"/>
</dbReference>
<dbReference type="Pfam" id="PF01082">
    <property type="entry name" value="Cu2_monooxygen"/>
    <property type="match status" value="1"/>
</dbReference>
<feature type="signal peptide" evidence="10">
    <location>
        <begin position="1"/>
        <end position="25"/>
    </location>
</feature>
<dbReference type="InterPro" id="IPR028460">
    <property type="entry name" value="Tbh/DBH"/>
</dbReference>
<evidence type="ECO:0000313" key="13">
    <source>
        <dbReference type="Proteomes" id="UP000502823"/>
    </source>
</evidence>
<dbReference type="InterPro" id="IPR036939">
    <property type="entry name" value="Cu2_ascorb_mOase_N_sf"/>
</dbReference>
<proteinExistence type="inferred from homology"/>
<reference evidence="13" key="1">
    <citation type="submission" date="2020-01" db="EMBL/GenBank/DDBJ databases">
        <title>Draft genome sequence of the Termite Coptotermes fromosanus.</title>
        <authorList>
            <person name="Itakura S."/>
            <person name="Yosikawa Y."/>
            <person name="Umezawa K."/>
        </authorList>
    </citation>
    <scope>NUCLEOTIDE SEQUENCE [LARGE SCALE GENOMIC DNA]</scope>
</reference>
<dbReference type="SUPFAM" id="SSF49344">
    <property type="entry name" value="CBD9-like"/>
    <property type="match status" value="1"/>
</dbReference>
<dbReference type="Gene3D" id="2.60.120.310">
    <property type="entry name" value="Copper type II, ascorbate-dependent monooxygenase, N-terminal domain"/>
    <property type="match status" value="1"/>
</dbReference>
<dbReference type="Gene3D" id="2.60.40.1210">
    <property type="entry name" value="Cellobiose dehydrogenase, cytochrome domain"/>
    <property type="match status" value="1"/>
</dbReference>
<evidence type="ECO:0000256" key="10">
    <source>
        <dbReference type="SAM" id="SignalP"/>
    </source>
</evidence>
<dbReference type="Proteomes" id="UP000502823">
    <property type="component" value="Unassembled WGS sequence"/>
</dbReference>
<dbReference type="GO" id="GO:0006589">
    <property type="term" value="P:octopamine biosynthetic process"/>
    <property type="evidence" value="ECO:0007669"/>
    <property type="project" value="TreeGrafter"/>
</dbReference>
<dbReference type="GO" id="GO:0042421">
    <property type="term" value="P:norepinephrine biosynthetic process"/>
    <property type="evidence" value="ECO:0007669"/>
    <property type="project" value="TreeGrafter"/>
</dbReference>
<comment type="similarity">
    <text evidence="2">Belongs to the copper type II ascorbate-dependent monooxygenase family.</text>
</comment>
<dbReference type="GO" id="GO:0042420">
    <property type="term" value="P:dopamine catabolic process"/>
    <property type="evidence" value="ECO:0007669"/>
    <property type="project" value="TreeGrafter"/>
</dbReference>
<keyword evidence="10" id="KW-0732">Signal</keyword>
<dbReference type="Pfam" id="PF03351">
    <property type="entry name" value="DOMON"/>
    <property type="match status" value="1"/>
</dbReference>
<evidence type="ECO:0000256" key="8">
    <source>
        <dbReference type="ARBA" id="ARBA00023180"/>
    </source>
</evidence>
<evidence type="ECO:0000256" key="7">
    <source>
        <dbReference type="ARBA" id="ARBA00023157"/>
    </source>
</evidence>
<gene>
    <name evidence="12" type="ORF">Cfor_07357</name>
</gene>
<protein>
    <recommendedName>
        <fullName evidence="11">DOMON domain-containing protein</fullName>
    </recommendedName>
</protein>
<keyword evidence="4" id="KW-0560">Oxidoreductase</keyword>
<keyword evidence="3" id="KW-0479">Metal-binding</keyword>
<feature type="compositionally biased region" description="Polar residues" evidence="9">
    <location>
        <begin position="107"/>
        <end position="116"/>
    </location>
</feature>
<name>A0A6L2PR38_COPFO</name>
<dbReference type="Pfam" id="PF03712">
    <property type="entry name" value="Cu2_monoox_C"/>
    <property type="match status" value="1"/>
</dbReference>
<dbReference type="OrthoDB" id="10003276at2759"/>
<evidence type="ECO:0000256" key="5">
    <source>
        <dbReference type="ARBA" id="ARBA00023008"/>
    </source>
</evidence>
<dbReference type="InterPro" id="IPR008977">
    <property type="entry name" value="PHM/PNGase_F_dom_sf"/>
</dbReference>
<dbReference type="PROSITE" id="PS50836">
    <property type="entry name" value="DOMON"/>
    <property type="match status" value="1"/>
</dbReference>
<dbReference type="InterPro" id="IPR024548">
    <property type="entry name" value="Cu2_monoox_C"/>
</dbReference>
<dbReference type="FunCoup" id="A0A6L2PR38">
    <property type="interactions" value="16"/>
</dbReference>
<dbReference type="InterPro" id="IPR014784">
    <property type="entry name" value="Cu2_ascorb_mOase-like_C"/>
</dbReference>
<evidence type="ECO:0000259" key="11">
    <source>
        <dbReference type="PROSITE" id="PS50836"/>
    </source>
</evidence>
<dbReference type="SMART" id="SM00664">
    <property type="entry name" value="DoH"/>
    <property type="match status" value="1"/>
</dbReference>
<dbReference type="FunFam" id="2.60.120.310:FF:000004">
    <property type="entry name" value="DBH-like monooxygenase protein 1"/>
    <property type="match status" value="1"/>
</dbReference>
<evidence type="ECO:0000256" key="3">
    <source>
        <dbReference type="ARBA" id="ARBA00022723"/>
    </source>
</evidence>
<keyword evidence="5" id="KW-0186">Copper</keyword>
<feature type="region of interest" description="Disordered" evidence="9">
    <location>
        <begin position="99"/>
        <end position="118"/>
    </location>
</feature>
<evidence type="ECO:0000256" key="9">
    <source>
        <dbReference type="SAM" id="MobiDB-lite"/>
    </source>
</evidence>
<evidence type="ECO:0000313" key="12">
    <source>
        <dbReference type="EMBL" id="GFG34896.1"/>
    </source>
</evidence>
<feature type="compositionally biased region" description="Basic and acidic residues" evidence="9">
    <location>
        <begin position="213"/>
        <end position="230"/>
    </location>
</feature>
<feature type="region of interest" description="Disordered" evidence="9">
    <location>
        <begin position="186"/>
        <end position="252"/>
    </location>
</feature>
<evidence type="ECO:0000256" key="4">
    <source>
        <dbReference type="ARBA" id="ARBA00023002"/>
    </source>
</evidence>
<accession>A0A6L2PR38</accession>
<dbReference type="InterPro" id="IPR005018">
    <property type="entry name" value="DOMON_domain"/>
</dbReference>
<dbReference type="FunFam" id="2.60.120.230:FF:000001">
    <property type="entry name" value="Monooxygenase, DBH-like 1"/>
    <property type="match status" value="1"/>
</dbReference>
<keyword evidence="7" id="KW-1015">Disulfide bond</keyword>
<feature type="domain" description="DOMON" evidence="11">
    <location>
        <begin position="260"/>
        <end position="379"/>
    </location>
</feature>
<comment type="caution">
    <text evidence="12">The sequence shown here is derived from an EMBL/GenBank/DDBJ whole genome shotgun (WGS) entry which is preliminary data.</text>
</comment>
<dbReference type="PANTHER" id="PTHR10157:SF23">
    <property type="entry name" value="MOXD1 HOMOLOG 1"/>
    <property type="match status" value="1"/>
</dbReference>
<dbReference type="CDD" id="cd09631">
    <property type="entry name" value="DOMON_DOH"/>
    <property type="match status" value="1"/>
</dbReference>
<feature type="chain" id="PRO_5026875290" description="DOMON domain-containing protein" evidence="10">
    <location>
        <begin position="26"/>
        <end position="948"/>
    </location>
</feature>
<dbReference type="GO" id="GO:0005507">
    <property type="term" value="F:copper ion binding"/>
    <property type="evidence" value="ECO:0007669"/>
    <property type="project" value="InterPro"/>
</dbReference>
<dbReference type="GO" id="GO:0005615">
    <property type="term" value="C:extracellular space"/>
    <property type="evidence" value="ECO:0007669"/>
    <property type="project" value="TreeGrafter"/>
</dbReference>
<dbReference type="InterPro" id="IPR000323">
    <property type="entry name" value="Cu2_ascorb_mOase_N"/>
</dbReference>
<dbReference type="InterPro" id="IPR000945">
    <property type="entry name" value="DBH-like"/>
</dbReference>
<dbReference type="GO" id="GO:0004500">
    <property type="term" value="F:dopamine beta-monooxygenase activity"/>
    <property type="evidence" value="ECO:0007669"/>
    <property type="project" value="InterPro"/>
</dbReference>
<comment type="cofactor">
    <cofactor evidence="1">
        <name>Cu(2+)</name>
        <dbReference type="ChEBI" id="CHEBI:29036"/>
    </cofactor>
</comment>
<evidence type="ECO:0000256" key="6">
    <source>
        <dbReference type="ARBA" id="ARBA00023033"/>
    </source>
</evidence>
<keyword evidence="8" id="KW-0325">Glycoprotein</keyword>
<dbReference type="Gene3D" id="2.60.120.230">
    <property type="match status" value="1"/>
</dbReference>
<dbReference type="AlphaFoldDB" id="A0A6L2PR38"/>
<dbReference type="EMBL" id="BLKM01000505">
    <property type="protein sequence ID" value="GFG34896.1"/>
    <property type="molecule type" value="Genomic_DNA"/>
</dbReference>
<keyword evidence="6" id="KW-0503">Monooxygenase</keyword>
<evidence type="ECO:0000256" key="2">
    <source>
        <dbReference type="ARBA" id="ARBA00010676"/>
    </source>
</evidence>
<sequence>MGTSSKLTFLVLLALIAVPLSTIKGSPKRNDFMQDGETVEEDNVLDLLDQYVLHVDRGRTDDHTETMDLLDQYVMHVDKGANVDMEANTGLNWDALHQEEGPRSRVVHNSKNMTGQHNEKNLKRERGVDCVRRNLHGMEKKDKKELIKPKNRVHSKNGISAKTNIGKGRRLVEGVTSLERKRYKHVKENKAGVTSLESKSGHRSKRNVADNGTETKKEDTVADSRQRSADEFGNTIDDSGKDADQDMSSGPWTHSVKMGDLVTLSWRVMDGEDDIEFLVEAATRGYVGVGFSPGGGMAKADIVLSWVNDDNGQIYVVDAHAQDTNGAPIADPEQDCTLVGGRQNESHTVVRFRRALDTCDVNHDYVLGGDTVRVIWATHDTDPMFDGGELVSMNWHGKEHRGVRSLHLLTPPVKSGVPRGLQARHWDVTLRNFTIPDNMDTLYWCKIFEVPPLHKKHHMIGYEPVLQPGNEPYVHHMLLHECVAPHHFASTDSVFQRYVGHPGEPCYSSTMPMEWDHCMTTIVAWAVGSQGEFLPDHVGLPLADGDRAKYFMLEIHYDNPEFRQVKDKSGIRIHYTEHLRQYDGGILVNGITITPLHIVPPYQPEYRTAGYCSAHCTQRMFPQTGIKLVSVVLHSHLAGKKLRLRHIREGRELPPVAEDGNYDFNYQQARVLPREVSVLPGDELVTECVYQTPNRTEPTFGGFSTKQEMCLAFVLYYPRTQLAGCYSMTPVKYFFETFGVRQFYDVDMDTVERMFLKLPVPDNQGSNRIARSTTTTTTTSTALSFPTGPAGALDEDANSRAISVLKQMKEFTVETGDGAGHPAGLFGELVISEPDEFRNRSFTSHLVLLPWSEKLLTQRVEESFYAGKHMVFCRKHDDQLAIPLSVTTFPNFTELSADETKNKTRCDGKIRHSLRNGNAAASSISEISNIVFLQFAIQAAIFIHRFWQ</sequence>
<dbReference type="PRINTS" id="PR00767">
    <property type="entry name" value="DBMONOXGNASE"/>
</dbReference>
<organism evidence="12 13">
    <name type="scientific">Coptotermes formosanus</name>
    <name type="common">Formosan subterranean termite</name>
    <dbReference type="NCBI Taxonomy" id="36987"/>
    <lineage>
        <taxon>Eukaryota</taxon>
        <taxon>Metazoa</taxon>
        <taxon>Ecdysozoa</taxon>
        <taxon>Arthropoda</taxon>
        <taxon>Hexapoda</taxon>
        <taxon>Insecta</taxon>
        <taxon>Pterygota</taxon>
        <taxon>Neoptera</taxon>
        <taxon>Polyneoptera</taxon>
        <taxon>Dictyoptera</taxon>
        <taxon>Blattodea</taxon>
        <taxon>Blattoidea</taxon>
        <taxon>Termitoidae</taxon>
        <taxon>Rhinotermitidae</taxon>
        <taxon>Coptotermes</taxon>
    </lineage>
</organism>
<dbReference type="GO" id="GO:0030667">
    <property type="term" value="C:secretory granule membrane"/>
    <property type="evidence" value="ECO:0007669"/>
    <property type="project" value="TreeGrafter"/>
</dbReference>
<dbReference type="InParanoid" id="A0A6L2PR38"/>
<evidence type="ECO:0000256" key="1">
    <source>
        <dbReference type="ARBA" id="ARBA00001973"/>
    </source>
</evidence>